<dbReference type="PANTHER" id="PTHR31989">
    <property type="entry name" value="NAC DOMAIN-CONTAINING PROTEIN 82-RELATED"/>
    <property type="match status" value="1"/>
</dbReference>
<dbReference type="InterPro" id="IPR003441">
    <property type="entry name" value="NAC-dom"/>
</dbReference>
<keyword evidence="2" id="KW-0805">Transcription regulation</keyword>
<dbReference type="PROSITE" id="PS51005">
    <property type="entry name" value="NAC"/>
    <property type="match status" value="1"/>
</dbReference>
<evidence type="ECO:0000256" key="5">
    <source>
        <dbReference type="ARBA" id="ARBA00023242"/>
    </source>
</evidence>
<dbReference type="EMBL" id="GGEC01076337">
    <property type="protein sequence ID" value="MBX56821.1"/>
    <property type="molecule type" value="Transcribed_RNA"/>
</dbReference>
<dbReference type="AlphaFoldDB" id="A0A2P2PQ69"/>
<dbReference type="GO" id="GO:0005634">
    <property type="term" value="C:nucleus"/>
    <property type="evidence" value="ECO:0007669"/>
    <property type="project" value="UniProtKB-SubCell"/>
</dbReference>
<sequence length="194" mass="22517">MEELPPGFRFLPTDEQLVGVCLYENVTGTLPPSHGFLIKHHDLYGQEEPWEIWERFWTGGPFFEDLYFFTILKKKSANGSRVDRRTGSTAGYWHRVNSGTKIEVDDYVKEEYSASKKTFVYRNPTSDEHDVWRMDEYSLELEGKRSENGDCVLCSLRKIGAGDSLYSLSGESADCDCAHCRWRRRQEFSDDEDD</sequence>
<keyword evidence="5" id="KW-0539">Nucleus</keyword>
<protein>
    <submittedName>
        <fullName evidence="7">NAC transcription factor 079</fullName>
    </submittedName>
</protein>
<feature type="domain" description="NAC" evidence="6">
    <location>
        <begin position="4"/>
        <end position="159"/>
    </location>
</feature>
<accession>A0A2P2PQ69</accession>
<comment type="subcellular location">
    <subcellularLocation>
        <location evidence="1">Nucleus</location>
    </subcellularLocation>
</comment>
<evidence type="ECO:0000256" key="4">
    <source>
        <dbReference type="ARBA" id="ARBA00023163"/>
    </source>
</evidence>
<keyword evidence="4" id="KW-0804">Transcription</keyword>
<reference evidence="7" key="1">
    <citation type="submission" date="2018-02" db="EMBL/GenBank/DDBJ databases">
        <title>Rhizophora mucronata_Transcriptome.</title>
        <authorList>
            <person name="Meera S.P."/>
            <person name="Sreeshan A."/>
            <person name="Augustine A."/>
        </authorList>
    </citation>
    <scope>NUCLEOTIDE SEQUENCE</scope>
    <source>
        <tissue evidence="7">Leaf</tissue>
    </source>
</reference>
<dbReference type="GO" id="GO:0006355">
    <property type="term" value="P:regulation of DNA-templated transcription"/>
    <property type="evidence" value="ECO:0007669"/>
    <property type="project" value="InterPro"/>
</dbReference>
<evidence type="ECO:0000259" key="6">
    <source>
        <dbReference type="PROSITE" id="PS51005"/>
    </source>
</evidence>
<evidence type="ECO:0000256" key="2">
    <source>
        <dbReference type="ARBA" id="ARBA00023015"/>
    </source>
</evidence>
<proteinExistence type="predicted"/>
<dbReference type="Pfam" id="PF02365">
    <property type="entry name" value="NAM"/>
    <property type="match status" value="1"/>
</dbReference>
<dbReference type="SMR" id="A0A2P2PQ69"/>
<evidence type="ECO:0000256" key="3">
    <source>
        <dbReference type="ARBA" id="ARBA00023125"/>
    </source>
</evidence>
<dbReference type="SUPFAM" id="SSF101941">
    <property type="entry name" value="NAC domain"/>
    <property type="match status" value="1"/>
</dbReference>
<organism evidence="7">
    <name type="scientific">Rhizophora mucronata</name>
    <name type="common">Asiatic mangrove</name>
    <dbReference type="NCBI Taxonomy" id="61149"/>
    <lineage>
        <taxon>Eukaryota</taxon>
        <taxon>Viridiplantae</taxon>
        <taxon>Streptophyta</taxon>
        <taxon>Embryophyta</taxon>
        <taxon>Tracheophyta</taxon>
        <taxon>Spermatophyta</taxon>
        <taxon>Magnoliopsida</taxon>
        <taxon>eudicotyledons</taxon>
        <taxon>Gunneridae</taxon>
        <taxon>Pentapetalae</taxon>
        <taxon>rosids</taxon>
        <taxon>fabids</taxon>
        <taxon>Malpighiales</taxon>
        <taxon>Rhizophoraceae</taxon>
        <taxon>Rhizophora</taxon>
    </lineage>
</organism>
<keyword evidence="3" id="KW-0238">DNA-binding</keyword>
<name>A0A2P2PQ69_RHIMU</name>
<dbReference type="GO" id="GO:0003677">
    <property type="term" value="F:DNA binding"/>
    <property type="evidence" value="ECO:0007669"/>
    <property type="project" value="UniProtKB-KW"/>
</dbReference>
<dbReference type="InterPro" id="IPR036093">
    <property type="entry name" value="NAC_dom_sf"/>
</dbReference>
<evidence type="ECO:0000256" key="1">
    <source>
        <dbReference type="ARBA" id="ARBA00004123"/>
    </source>
</evidence>
<dbReference type="Gene3D" id="2.170.150.80">
    <property type="entry name" value="NAC domain"/>
    <property type="match status" value="1"/>
</dbReference>
<evidence type="ECO:0000313" key="7">
    <source>
        <dbReference type="EMBL" id="MBX56821.1"/>
    </source>
</evidence>